<reference evidence="1" key="1">
    <citation type="journal article" date="2021" name="Proc. Natl. Acad. Sci. U.S.A.">
        <title>A Catalog of Tens of Thousands of Viruses from Human Metagenomes Reveals Hidden Associations with Chronic Diseases.</title>
        <authorList>
            <person name="Tisza M.J."/>
            <person name="Buck C.B."/>
        </authorList>
    </citation>
    <scope>NUCLEOTIDE SEQUENCE</scope>
    <source>
        <strain evidence="1">CtDcW16</strain>
    </source>
</reference>
<protein>
    <submittedName>
        <fullName evidence="1">Uncharacterized protein</fullName>
    </submittedName>
</protein>
<name>A0A8S5MT52_9CAUD</name>
<proteinExistence type="predicted"/>
<sequence length="140" mass="15953">MKGDLFINGKDAFKIWGVNMGDNFLNVLLTPPPVKEYCENKSRLENGKRVILDNNKADERDISLTFTLQGEGEKDYMAKYKAFMMEMSSGLVDINVPELGSEVYRVYYKNATTYAMSLDRTFSKITMKVCEPNPSPEGRK</sequence>
<evidence type="ECO:0000313" key="1">
    <source>
        <dbReference type="EMBL" id="DAD85481.1"/>
    </source>
</evidence>
<dbReference type="EMBL" id="BK014983">
    <property type="protein sequence ID" value="DAD85481.1"/>
    <property type="molecule type" value="Genomic_DNA"/>
</dbReference>
<organism evidence="1">
    <name type="scientific">Siphoviridae sp. ctDcW16</name>
    <dbReference type="NCBI Taxonomy" id="2826199"/>
    <lineage>
        <taxon>Viruses</taxon>
        <taxon>Duplodnaviria</taxon>
        <taxon>Heunggongvirae</taxon>
        <taxon>Uroviricota</taxon>
        <taxon>Caudoviricetes</taxon>
    </lineage>
</organism>
<accession>A0A8S5MT52</accession>